<dbReference type="GO" id="GO:0030976">
    <property type="term" value="F:thiamine pyrophosphate binding"/>
    <property type="evidence" value="ECO:0007669"/>
    <property type="project" value="TreeGrafter"/>
</dbReference>
<evidence type="ECO:0000313" key="4">
    <source>
        <dbReference type="Proteomes" id="UP000318199"/>
    </source>
</evidence>
<organism evidence="3 4">
    <name type="scientific">Caenimonas sedimenti</name>
    <dbReference type="NCBI Taxonomy" id="2596921"/>
    <lineage>
        <taxon>Bacteria</taxon>
        <taxon>Pseudomonadati</taxon>
        <taxon>Pseudomonadota</taxon>
        <taxon>Betaproteobacteria</taxon>
        <taxon>Burkholderiales</taxon>
        <taxon>Comamonadaceae</taxon>
        <taxon>Caenimonas</taxon>
    </lineage>
</organism>
<feature type="chain" id="PRO_5021831273" evidence="2">
    <location>
        <begin position="25"/>
        <end position="343"/>
    </location>
</feature>
<dbReference type="PANTHER" id="PTHR30006:SF2">
    <property type="entry name" value="ABC TRANSPORTER SUBSTRATE-BINDING PROTEIN"/>
    <property type="match status" value="1"/>
</dbReference>
<dbReference type="Pfam" id="PF13343">
    <property type="entry name" value="SBP_bac_6"/>
    <property type="match status" value="1"/>
</dbReference>
<feature type="signal peptide" evidence="2">
    <location>
        <begin position="1"/>
        <end position="24"/>
    </location>
</feature>
<dbReference type="SUPFAM" id="SSF53850">
    <property type="entry name" value="Periplasmic binding protein-like II"/>
    <property type="match status" value="1"/>
</dbReference>
<name>A0A562ZFU6_9BURK</name>
<evidence type="ECO:0000256" key="1">
    <source>
        <dbReference type="ARBA" id="ARBA00022729"/>
    </source>
</evidence>
<proteinExistence type="predicted"/>
<evidence type="ECO:0000313" key="3">
    <source>
        <dbReference type="EMBL" id="TWO66138.1"/>
    </source>
</evidence>
<dbReference type="PIRSF" id="PIRSF002825">
    <property type="entry name" value="CfbpA"/>
    <property type="match status" value="1"/>
</dbReference>
<reference evidence="3 4" key="1">
    <citation type="submission" date="2019-07" db="EMBL/GenBank/DDBJ databases">
        <title>Caenimonas sedimenti sp. nov., isolated from activated sludge.</title>
        <authorList>
            <person name="Xu J."/>
        </authorList>
    </citation>
    <scope>NUCLEOTIDE SEQUENCE [LARGE SCALE GENOMIC DNA]</scope>
    <source>
        <strain evidence="3 4">HX-9-20</strain>
    </source>
</reference>
<dbReference type="GO" id="GO:0030975">
    <property type="term" value="F:thiamine binding"/>
    <property type="evidence" value="ECO:0007669"/>
    <property type="project" value="TreeGrafter"/>
</dbReference>
<dbReference type="GO" id="GO:0030288">
    <property type="term" value="C:outer membrane-bounded periplasmic space"/>
    <property type="evidence" value="ECO:0007669"/>
    <property type="project" value="TreeGrafter"/>
</dbReference>
<accession>A0A562ZFU6</accession>
<dbReference type="CDD" id="cd13544">
    <property type="entry name" value="PBP2_Fbp_like_1"/>
    <property type="match status" value="1"/>
</dbReference>
<dbReference type="GO" id="GO:0015888">
    <property type="term" value="P:thiamine transport"/>
    <property type="evidence" value="ECO:0007669"/>
    <property type="project" value="TreeGrafter"/>
</dbReference>
<dbReference type="EMBL" id="VOBQ01000026">
    <property type="protein sequence ID" value="TWO66138.1"/>
    <property type="molecule type" value="Genomic_DNA"/>
</dbReference>
<keyword evidence="1 2" id="KW-0732">Signal</keyword>
<evidence type="ECO:0000256" key="2">
    <source>
        <dbReference type="SAM" id="SignalP"/>
    </source>
</evidence>
<keyword evidence="4" id="KW-1185">Reference proteome</keyword>
<sequence>MAMTKNLSVVAVLALSLWGGGAQAQQAVSAICSTDQSWCELAAQEFTKATGVRVQQTRKPTGEALAQIRAEATNPKTDIWWGGTGDPYYQAAEVGLLDAYRPDYLADLHGWAVRQYAMSQNHVGGFYTSAIGFGWNEEVLKKKKLPAPKCWKDLLDPRYKGEIETSHPGASGTGYTILAGLVQMMGEEQAFDYLKKLNRNVTQYTRSGTAQARSVAKGEVAIGVSFIFGFENERITNKFPVASAGPCEGTSYEIGGIALVKGSRNREGAKRYYDWLMSPAGQQIGARANSLQVPANKTFKPDPRIPTIDDVRLIKYDFEKYGRASERRRLVDRWVREVEALPR</sequence>
<dbReference type="OrthoDB" id="366726at2"/>
<dbReference type="PANTHER" id="PTHR30006">
    <property type="entry name" value="THIAMINE-BINDING PERIPLASMIC PROTEIN-RELATED"/>
    <property type="match status" value="1"/>
</dbReference>
<protein>
    <submittedName>
        <fullName evidence="3">ABC transporter substrate-binding protein</fullName>
    </submittedName>
</protein>
<dbReference type="Gene3D" id="3.40.190.10">
    <property type="entry name" value="Periplasmic binding protein-like II"/>
    <property type="match status" value="2"/>
</dbReference>
<dbReference type="InterPro" id="IPR026045">
    <property type="entry name" value="Ferric-bd"/>
</dbReference>
<gene>
    <name evidence="3" type="ORF">FN976_26695</name>
</gene>
<comment type="caution">
    <text evidence="3">The sequence shown here is derived from an EMBL/GenBank/DDBJ whole genome shotgun (WGS) entry which is preliminary data.</text>
</comment>
<dbReference type="Proteomes" id="UP000318199">
    <property type="component" value="Unassembled WGS sequence"/>
</dbReference>
<dbReference type="AlphaFoldDB" id="A0A562ZFU6"/>